<evidence type="ECO:0000313" key="1">
    <source>
        <dbReference type="EMBL" id="VVO19616.1"/>
    </source>
</evidence>
<dbReference type="Proteomes" id="UP000326018">
    <property type="component" value="Unassembled WGS sequence"/>
</dbReference>
<dbReference type="AlphaFoldDB" id="A0A5E7DTA9"/>
<organism evidence="1 2">
    <name type="scientific">Pseudomonas fluorescens</name>
    <dbReference type="NCBI Taxonomy" id="294"/>
    <lineage>
        <taxon>Bacteria</taxon>
        <taxon>Pseudomonadati</taxon>
        <taxon>Pseudomonadota</taxon>
        <taxon>Gammaproteobacteria</taxon>
        <taxon>Pseudomonadales</taxon>
        <taxon>Pseudomonadaceae</taxon>
        <taxon>Pseudomonas</taxon>
    </lineage>
</organism>
<proteinExistence type="predicted"/>
<dbReference type="EMBL" id="CABVIB010000023">
    <property type="protein sequence ID" value="VVO19616.1"/>
    <property type="molecule type" value="Genomic_DNA"/>
</dbReference>
<reference evidence="1 2" key="1">
    <citation type="submission" date="2019-09" db="EMBL/GenBank/DDBJ databases">
        <authorList>
            <person name="Chandra G."/>
            <person name="Truman W A."/>
        </authorList>
    </citation>
    <scope>NUCLEOTIDE SEQUENCE [LARGE SCALE GENOMIC DNA]</scope>
    <source>
        <strain evidence="1">PS712</strain>
    </source>
</reference>
<sequence>MCGLFVEEATHLKLGFSCLIFQQHDSYLVTSLPPRHHCYVVYASGMLILWLSLPVNSNCKQQKK</sequence>
<name>A0A5E7DTA9_PSEFL</name>
<accession>A0A5E7DTA9</accession>
<protein>
    <submittedName>
        <fullName evidence="1">Uncharacterized protein</fullName>
    </submittedName>
</protein>
<gene>
    <name evidence="1" type="ORF">PS712_04124</name>
</gene>
<evidence type="ECO:0000313" key="2">
    <source>
        <dbReference type="Proteomes" id="UP000326018"/>
    </source>
</evidence>